<name>B7IGS1_THEAB</name>
<reference evidence="1 2" key="1">
    <citation type="journal article" date="2009" name="J. Bacteriol.">
        <title>The genome of Thermosipho africanus TCF52B: lateral genetic connections to the Firmicutes and Archaea.</title>
        <authorList>
            <person name="Nesboe C.L."/>
            <person name="Bapteste E."/>
            <person name="Curtis B."/>
            <person name="Dahle H."/>
            <person name="Lopez P."/>
            <person name="Macleod D."/>
            <person name="Dlutek M."/>
            <person name="Bowman S."/>
            <person name="Zhaxybayeva O."/>
            <person name="Birkeland N.-K."/>
            <person name="Doolittle W.F."/>
        </authorList>
    </citation>
    <scope>NUCLEOTIDE SEQUENCE [LARGE SCALE GENOMIC DNA]</scope>
    <source>
        <strain evidence="1 2">TCF52B</strain>
    </source>
</reference>
<keyword evidence="2" id="KW-1185">Reference proteome</keyword>
<gene>
    <name evidence="1" type="ordered locus">THA_823</name>
</gene>
<dbReference type="AlphaFoldDB" id="B7IGS1"/>
<dbReference type="EMBL" id="CP001185">
    <property type="protein sequence ID" value="ACJ75285.1"/>
    <property type="molecule type" value="Genomic_DNA"/>
</dbReference>
<dbReference type="STRING" id="484019.THA_823"/>
<proteinExistence type="predicted"/>
<evidence type="ECO:0000313" key="1">
    <source>
        <dbReference type="EMBL" id="ACJ75285.1"/>
    </source>
</evidence>
<organism evidence="1 2">
    <name type="scientific">Thermosipho africanus (strain TCF52B)</name>
    <dbReference type="NCBI Taxonomy" id="484019"/>
    <lineage>
        <taxon>Bacteria</taxon>
        <taxon>Thermotogati</taxon>
        <taxon>Thermotogota</taxon>
        <taxon>Thermotogae</taxon>
        <taxon>Thermotogales</taxon>
        <taxon>Fervidobacteriaceae</taxon>
        <taxon>Thermosipho</taxon>
    </lineage>
</organism>
<evidence type="ECO:0000313" key="2">
    <source>
        <dbReference type="Proteomes" id="UP000002453"/>
    </source>
</evidence>
<accession>B7IGS1</accession>
<dbReference type="HOGENOM" id="CLU_3206349_0_0_0"/>
<protein>
    <submittedName>
        <fullName evidence="1">Uncharacterized protein</fullName>
    </submittedName>
</protein>
<dbReference type="KEGG" id="taf:THA_823"/>
<sequence>MVPYILTRSEIFESKMIGIFLADNKVFFLNFQLSQFGLIHHIQDN</sequence>
<dbReference type="Proteomes" id="UP000002453">
    <property type="component" value="Chromosome"/>
</dbReference>